<keyword evidence="6 12" id="KW-0418">Kinase</keyword>
<evidence type="ECO:0000259" key="14">
    <source>
        <dbReference type="Pfam" id="PF03727"/>
    </source>
</evidence>
<comment type="pathway">
    <text evidence="1">Carbohydrate degradation; glycolysis; D-glyceraldehyde 3-phosphate and glycerone phosphate from D-glucose: step 1/4.</text>
</comment>
<name>A0A0D2H5H1_9EURO</name>
<dbReference type="GO" id="GO:0005829">
    <property type="term" value="C:cytosol"/>
    <property type="evidence" value="ECO:0007669"/>
    <property type="project" value="TreeGrafter"/>
</dbReference>
<keyword evidence="8 12" id="KW-0324">Glycolysis</keyword>
<dbReference type="HOGENOM" id="CLU_014393_5_2_1"/>
<comment type="pathway">
    <text evidence="2">Carbohydrate metabolism; hexose metabolism.</text>
</comment>
<gene>
    <name evidence="15" type="ORF">Z517_06514</name>
</gene>
<dbReference type="GO" id="GO:0008865">
    <property type="term" value="F:fructokinase activity"/>
    <property type="evidence" value="ECO:0007669"/>
    <property type="project" value="TreeGrafter"/>
</dbReference>
<proteinExistence type="inferred from homology"/>
<dbReference type="InterPro" id="IPR022672">
    <property type="entry name" value="Hexokinase_N"/>
</dbReference>
<dbReference type="Pfam" id="PF00349">
    <property type="entry name" value="Hexokinase_1"/>
    <property type="match status" value="1"/>
</dbReference>
<evidence type="ECO:0000259" key="13">
    <source>
        <dbReference type="Pfam" id="PF00349"/>
    </source>
</evidence>
<evidence type="ECO:0000256" key="5">
    <source>
        <dbReference type="ARBA" id="ARBA00022741"/>
    </source>
</evidence>
<dbReference type="SUPFAM" id="SSF53067">
    <property type="entry name" value="Actin-like ATPase domain"/>
    <property type="match status" value="2"/>
</dbReference>
<dbReference type="PROSITE" id="PS51748">
    <property type="entry name" value="HEXOKINASE_2"/>
    <property type="match status" value="1"/>
</dbReference>
<feature type="domain" description="Hexokinase N-terminal" evidence="13">
    <location>
        <begin position="31"/>
        <end position="229"/>
    </location>
</feature>
<evidence type="ECO:0000256" key="10">
    <source>
        <dbReference type="ARBA" id="ARBA00047905"/>
    </source>
</evidence>
<dbReference type="InterPro" id="IPR001312">
    <property type="entry name" value="Hexokinase"/>
</dbReference>
<dbReference type="GO" id="GO:0006006">
    <property type="term" value="P:glucose metabolic process"/>
    <property type="evidence" value="ECO:0007669"/>
    <property type="project" value="TreeGrafter"/>
</dbReference>
<evidence type="ECO:0000313" key="15">
    <source>
        <dbReference type="EMBL" id="KIW79899.1"/>
    </source>
</evidence>
<dbReference type="Pfam" id="PF03727">
    <property type="entry name" value="Hexokinase_2"/>
    <property type="match status" value="1"/>
</dbReference>
<feature type="domain" description="Hexokinase C-terminal" evidence="14">
    <location>
        <begin position="236"/>
        <end position="504"/>
    </location>
</feature>
<evidence type="ECO:0000256" key="3">
    <source>
        <dbReference type="ARBA" id="ARBA00009225"/>
    </source>
</evidence>
<dbReference type="VEuPathDB" id="FungiDB:Z517_06514"/>
<dbReference type="Proteomes" id="UP000053029">
    <property type="component" value="Unassembled WGS sequence"/>
</dbReference>
<sequence length="514" mass="56281">MSAHTENLQFSREDVEFEIPDDLPEKLGEELRRLEQLFTVDTATLKKITDRFGEELEEGLQKHGSNVPMNITWVTAFPTGRETGTYLTIDLGGTNLRVCLITLTGTSGGADVTQEKYQLPKAIKTGTAVELFGHIADRLGDFVKAHVDTGHFKEDDGKVPLGFTFSYPATQDRIDHGILQTWTKGWDVQGVEGHDVAEMLKEAIAKRDLPVKLVALINDTTGALIASAYNDPETIIGAIFGTGCNAAYMERAARIPKLRHCRMSSNGTTTTSQTENDGADDSLMAINCEYGAFDNSHTILPRTRYDELIDEQSPRPGEQTFEKMSAGLYLGEMFRQVLVDLHSRGVIFQNPNLDDKQADCLATPYAIDTEFLSNLENDSSESLTASTRAFQESLSNLYPSPQELRFFQALAKLIAIRGARLCACGVSAICRRIGVRRGHVAADGSVAIKHPRFRERWEDAVREILDMKMGAKAVSTEEAGSELEGIELTSAEDGSGVGAAVITALALGRVGKLE</sequence>
<dbReference type="FunFam" id="3.30.420.40:FF:000805">
    <property type="entry name" value="Hexokinase-2"/>
    <property type="match status" value="1"/>
</dbReference>
<dbReference type="Gene3D" id="1.10.287.1250">
    <property type="match status" value="1"/>
</dbReference>
<dbReference type="EC" id="2.7.1.-" evidence="12"/>
<dbReference type="RefSeq" id="XP_013283707.1">
    <property type="nucleotide sequence ID" value="XM_013428253.1"/>
</dbReference>
<evidence type="ECO:0000256" key="7">
    <source>
        <dbReference type="ARBA" id="ARBA00022840"/>
    </source>
</evidence>
<comment type="similarity">
    <text evidence="3 12">Belongs to the hexokinase family.</text>
</comment>
<organism evidence="15 16">
    <name type="scientific">Fonsecaea pedrosoi CBS 271.37</name>
    <dbReference type="NCBI Taxonomy" id="1442368"/>
    <lineage>
        <taxon>Eukaryota</taxon>
        <taxon>Fungi</taxon>
        <taxon>Dikarya</taxon>
        <taxon>Ascomycota</taxon>
        <taxon>Pezizomycotina</taxon>
        <taxon>Eurotiomycetes</taxon>
        <taxon>Chaetothyriomycetidae</taxon>
        <taxon>Chaetothyriales</taxon>
        <taxon>Herpotrichiellaceae</taxon>
        <taxon>Fonsecaea</taxon>
    </lineage>
</organism>
<comment type="catalytic activity">
    <reaction evidence="9">
        <text>a D-hexose + ATP = a D-hexose 6-phosphate + ADP + H(+)</text>
        <dbReference type="Rhea" id="RHEA:22740"/>
        <dbReference type="ChEBI" id="CHEBI:4194"/>
        <dbReference type="ChEBI" id="CHEBI:15378"/>
        <dbReference type="ChEBI" id="CHEBI:30616"/>
        <dbReference type="ChEBI" id="CHEBI:229467"/>
        <dbReference type="ChEBI" id="CHEBI:456216"/>
        <dbReference type="EC" id="2.7.1.1"/>
    </reaction>
    <physiologicalReaction direction="left-to-right" evidence="9">
        <dbReference type="Rhea" id="RHEA:22741"/>
    </physiologicalReaction>
</comment>
<comment type="catalytic activity">
    <reaction evidence="11">
        <text>D-glucose + ATP = D-glucose 6-phosphate + ADP + H(+)</text>
        <dbReference type="Rhea" id="RHEA:17825"/>
        <dbReference type="ChEBI" id="CHEBI:4167"/>
        <dbReference type="ChEBI" id="CHEBI:15378"/>
        <dbReference type="ChEBI" id="CHEBI:30616"/>
        <dbReference type="ChEBI" id="CHEBI:61548"/>
        <dbReference type="ChEBI" id="CHEBI:456216"/>
        <dbReference type="EC" id="2.7.1.1"/>
    </reaction>
    <physiologicalReaction direction="left-to-right" evidence="11">
        <dbReference type="Rhea" id="RHEA:17826"/>
    </physiologicalReaction>
</comment>
<dbReference type="STRING" id="1442368.A0A0D2H5H1"/>
<evidence type="ECO:0000256" key="8">
    <source>
        <dbReference type="ARBA" id="ARBA00023152"/>
    </source>
</evidence>
<dbReference type="InterPro" id="IPR043129">
    <property type="entry name" value="ATPase_NBD"/>
</dbReference>
<evidence type="ECO:0000256" key="12">
    <source>
        <dbReference type="RuleBase" id="RU362007"/>
    </source>
</evidence>
<dbReference type="PANTHER" id="PTHR19443:SF16">
    <property type="entry name" value="HEXOKINASE TYPE 1-RELATED"/>
    <property type="match status" value="1"/>
</dbReference>
<keyword evidence="5 12" id="KW-0547">Nucleotide-binding</keyword>
<keyword evidence="4 12" id="KW-0808">Transferase</keyword>
<dbReference type="UniPathway" id="UPA00109">
    <property type="reaction ID" value="UER00180"/>
</dbReference>
<dbReference type="GO" id="GO:0005739">
    <property type="term" value="C:mitochondrion"/>
    <property type="evidence" value="ECO:0007669"/>
    <property type="project" value="TreeGrafter"/>
</dbReference>
<reference evidence="15 16" key="1">
    <citation type="submission" date="2015-01" db="EMBL/GenBank/DDBJ databases">
        <title>The Genome Sequence of Fonsecaea pedrosoi CBS 271.37.</title>
        <authorList>
            <consortium name="The Broad Institute Genomics Platform"/>
            <person name="Cuomo C."/>
            <person name="de Hoog S."/>
            <person name="Gorbushina A."/>
            <person name="Stielow B."/>
            <person name="Teixiera M."/>
            <person name="Abouelleil A."/>
            <person name="Chapman S.B."/>
            <person name="Priest M."/>
            <person name="Young S.K."/>
            <person name="Wortman J."/>
            <person name="Nusbaum C."/>
            <person name="Birren B."/>
        </authorList>
    </citation>
    <scope>NUCLEOTIDE SEQUENCE [LARGE SCALE GENOMIC DNA]</scope>
    <source>
        <strain evidence="15 16">CBS 271.37</strain>
    </source>
</reference>
<evidence type="ECO:0000256" key="6">
    <source>
        <dbReference type="ARBA" id="ARBA00022777"/>
    </source>
</evidence>
<dbReference type="OrthoDB" id="419537at2759"/>
<dbReference type="AlphaFoldDB" id="A0A0D2H5H1"/>
<evidence type="ECO:0000256" key="11">
    <source>
        <dbReference type="ARBA" id="ARBA00048160"/>
    </source>
</evidence>
<dbReference type="GO" id="GO:0006013">
    <property type="term" value="P:mannose metabolic process"/>
    <property type="evidence" value="ECO:0007669"/>
    <property type="project" value="TreeGrafter"/>
</dbReference>
<protein>
    <recommendedName>
        <fullName evidence="12">Phosphotransferase</fullName>
        <ecNumber evidence="12">2.7.1.-</ecNumber>
    </recommendedName>
</protein>
<evidence type="ECO:0000256" key="2">
    <source>
        <dbReference type="ARBA" id="ARBA00005028"/>
    </source>
</evidence>
<dbReference type="PRINTS" id="PR00475">
    <property type="entry name" value="HEXOKINASE"/>
</dbReference>
<evidence type="ECO:0000256" key="9">
    <source>
        <dbReference type="ARBA" id="ARBA00044613"/>
    </source>
</evidence>
<dbReference type="GO" id="GO:0005536">
    <property type="term" value="F:D-glucose binding"/>
    <property type="evidence" value="ECO:0007669"/>
    <property type="project" value="InterPro"/>
</dbReference>
<keyword evidence="16" id="KW-1185">Reference proteome</keyword>
<dbReference type="GO" id="GO:0005524">
    <property type="term" value="F:ATP binding"/>
    <property type="evidence" value="ECO:0007669"/>
    <property type="project" value="UniProtKB-UniRule"/>
</dbReference>
<dbReference type="GO" id="GO:0019158">
    <property type="term" value="F:mannokinase activity"/>
    <property type="evidence" value="ECO:0007669"/>
    <property type="project" value="TreeGrafter"/>
</dbReference>
<dbReference type="InterPro" id="IPR022673">
    <property type="entry name" value="Hexokinase_C"/>
</dbReference>
<dbReference type="GeneID" id="25306004"/>
<evidence type="ECO:0000256" key="4">
    <source>
        <dbReference type="ARBA" id="ARBA00022679"/>
    </source>
</evidence>
<keyword evidence="7 12" id="KW-0067">ATP-binding</keyword>
<dbReference type="GO" id="GO:0001678">
    <property type="term" value="P:intracellular glucose homeostasis"/>
    <property type="evidence" value="ECO:0007669"/>
    <property type="project" value="InterPro"/>
</dbReference>
<dbReference type="GO" id="GO:0006096">
    <property type="term" value="P:glycolytic process"/>
    <property type="evidence" value="ECO:0007669"/>
    <property type="project" value="UniProtKB-UniPathway"/>
</dbReference>
<dbReference type="EMBL" id="KN846972">
    <property type="protein sequence ID" value="KIW79899.1"/>
    <property type="molecule type" value="Genomic_DNA"/>
</dbReference>
<evidence type="ECO:0000256" key="1">
    <source>
        <dbReference type="ARBA" id="ARBA00004888"/>
    </source>
</evidence>
<comment type="catalytic activity">
    <reaction evidence="10">
        <text>D-fructose + ATP = D-fructose 6-phosphate + ADP + H(+)</text>
        <dbReference type="Rhea" id="RHEA:16125"/>
        <dbReference type="ChEBI" id="CHEBI:15378"/>
        <dbReference type="ChEBI" id="CHEBI:30616"/>
        <dbReference type="ChEBI" id="CHEBI:37721"/>
        <dbReference type="ChEBI" id="CHEBI:61527"/>
        <dbReference type="ChEBI" id="CHEBI:456216"/>
        <dbReference type="EC" id="2.7.1.1"/>
    </reaction>
    <physiologicalReaction direction="left-to-right" evidence="10">
        <dbReference type="Rhea" id="RHEA:16126"/>
    </physiologicalReaction>
</comment>
<dbReference type="Gene3D" id="3.30.420.40">
    <property type="match status" value="1"/>
</dbReference>
<evidence type="ECO:0000313" key="16">
    <source>
        <dbReference type="Proteomes" id="UP000053029"/>
    </source>
</evidence>
<dbReference type="PANTHER" id="PTHR19443">
    <property type="entry name" value="HEXOKINASE"/>
    <property type="match status" value="1"/>
</dbReference>
<dbReference type="Gene3D" id="3.40.367.20">
    <property type="match status" value="1"/>
</dbReference>
<accession>A0A0D2H5H1</accession>
<dbReference type="GO" id="GO:0004340">
    <property type="term" value="F:glucokinase activity"/>
    <property type="evidence" value="ECO:0007669"/>
    <property type="project" value="TreeGrafter"/>
</dbReference>